<dbReference type="AlphaFoldDB" id="A0AAU9CBE3"/>
<evidence type="ECO:0000313" key="1">
    <source>
        <dbReference type="EMBL" id="BCX89895.1"/>
    </source>
</evidence>
<reference evidence="2" key="1">
    <citation type="journal article" date="2024" name="Int. J. Syst. Evol. Microbiol.">
        <title>Methylomarinovum tepidoasis sp. nov., a moderately thermophilic methanotroph of the family Methylothermaceae isolated from a deep-sea hydrothermal field.</title>
        <authorList>
            <person name="Hirayama H."/>
            <person name="Takaki Y."/>
            <person name="Abe M."/>
            <person name="Miyazaki M."/>
            <person name="Uematsu K."/>
            <person name="Matsui Y."/>
            <person name="Takai K."/>
        </authorList>
    </citation>
    <scope>NUCLEOTIDE SEQUENCE [LARGE SCALE GENOMIC DNA]</scope>
    <source>
        <strain evidence="2">IN45</strain>
    </source>
</reference>
<evidence type="ECO:0000313" key="2">
    <source>
        <dbReference type="Proteomes" id="UP001321450"/>
    </source>
</evidence>
<name>A0AAU9CBE3_9GAMM</name>
<gene>
    <name evidence="1" type="ORF">MIN45_P2269</name>
</gene>
<dbReference type="KEGG" id="meiy:MIN45_P2269"/>
<keyword evidence="2" id="KW-1185">Reference proteome</keyword>
<organism evidence="1 2">
    <name type="scientific">Methylomarinovum tepidoasis</name>
    <dbReference type="NCBI Taxonomy" id="2840183"/>
    <lineage>
        <taxon>Bacteria</taxon>
        <taxon>Pseudomonadati</taxon>
        <taxon>Pseudomonadota</taxon>
        <taxon>Gammaproteobacteria</taxon>
        <taxon>Methylococcales</taxon>
        <taxon>Methylothermaceae</taxon>
        <taxon>Methylomarinovum</taxon>
    </lineage>
</organism>
<sequence>MTEQNASATPLTADIPESLSHVVKRELDDCDVVSTSIECGTVEDIRIEVPDAVFRDAEQKVNTTRSPSIQEKIAQGIPKLPARSIDIAEQGGRILLTVASDDDRPVSLSFSFPQAETEIHRGLGGGAFNTTVDSAIINLALCRALGLPEQNLPKAHLYLTLPEEQADQVRKQAEPFPNLDIIWVDGKPRRSVFIKNKDTGEEIYFSTPYGEINPKRPIPSMRTPRFLLLHNQPDDRIFWDVAVRVRNDLKDHSVVWSVGSNQIRDGIDPYASPIGVCETMTLNLGEALAWIRKSSSSYIRDDDVLLRYLEEYHDGEPAKSSAGRVSFVRLFGIFKTELQKKEKTLVLPEDPIKRRIVAQRCADILHRFGVKESVFITDGGNPTIASFKYEDKKEGVRKKVQYYIPIIDKETGGRIDRIIQEAGCDISHKDATGCGDSYTATVLALKQITGNRIYPTTIAILANHIARLVYALPFSNLMEIEAYCPGITEKVLRLALENLDDLNARCRDNNKLELLQSQARSLIFQVLR</sequence>
<dbReference type="Proteomes" id="UP001321450">
    <property type="component" value="Chromosome"/>
</dbReference>
<proteinExistence type="predicted"/>
<protein>
    <submittedName>
        <fullName evidence="1">Uncharacterized protein</fullName>
    </submittedName>
</protein>
<dbReference type="EMBL" id="AP024718">
    <property type="protein sequence ID" value="BCX89895.1"/>
    <property type="molecule type" value="Genomic_DNA"/>
</dbReference>
<dbReference type="RefSeq" id="WP_286292473.1">
    <property type="nucleotide sequence ID" value="NZ_AP024718.1"/>
</dbReference>
<accession>A0AAU9CBE3</accession>